<gene>
    <name evidence="14" type="ORF">DIURU_002767</name>
</gene>
<dbReference type="PANTHER" id="PTHR21573">
    <property type="entry name" value="ER MEMBRANE PROTEIN COMPLEX SUBUNIT 1"/>
    <property type="match status" value="1"/>
</dbReference>
<sequence length="847" mass="94855">MLITRLLSLIPIAAAVLVENAFVNELFLQSIGHLNSMSFVDNCGMIGASSTSVVRLNVSNDNYIDWQVESPFRDSKNTHTFLSANFNDLYVYSPDSDYVYMYKSSNGVLTAKFRLNGSPKQLLQFFHNQVLILDSSGITWVLKDGNAIKLPVDTAKSLAFWHMNGSGQLYVDSRKRYVIDDNGNISQNMDVSVQGEIIDGRGVSLLTNKLWYHVGNKHKLAIDSILGTGDYAVGIAKSVTKFYDQKGKVVNVIATQGDVSIVEHQLSEYLVDFRGDNAKVYDLTDFILDGEPSSIKETIINFPSEVDTKNAHYGVSSSSYGPVMIVYEEGRICTYLLQTGKMIFHFQLNSSLARAFIIIDRAASKAALEKEHDLLEDASGSLLLSRWVHRVKRHLTELGEFVISQLQRGGQGAFTPIESGMDKLLVYINSHSNSVTAISTMDGKPAWHYTIDSMPDGIYVSKGNVMVTSRNQIWTFTSEGELIDHNEFKFDNARQVYDEVVFKRGDKYQIYGNSTAEYYYVDHDESEVWGVKRDSKTWKFGIEGHKVLKVSGHASGAASATVGIPTHDRGLLYKYLNPNVVAVITGCEEGMSLFLLDGVNGQLLFTQTNTKDKVDFNSVKVVVKDNFVIYSYAVIAPKVEQRLVVVDLFDSEKGSSRSENEQISEFTFDVSPQHFSTKSFIYPERILDLEVTTTKYGITLRSIIIVTATGQLVELPKYILNSRRIDNRQLKQEDILGDYGMTPYEPVIAKNSYSVLNHKIPLNVITTNHSLVIKPTNYESSSVFCYANEQNIFCGLTQPSASFDLLGYRFDKQKLVATIVVILIAYVGVKPFVANKKLNQNWVDKRA</sequence>
<evidence type="ECO:0000256" key="11">
    <source>
        <dbReference type="SAM" id="Phobius"/>
    </source>
</evidence>
<feature type="chain" id="PRO_5025067075" description="ER membrane protein complex subunit 1" evidence="12">
    <location>
        <begin position="16"/>
        <end position="847"/>
    </location>
</feature>
<dbReference type="Proteomes" id="UP000449547">
    <property type="component" value="Unassembled WGS sequence"/>
</dbReference>
<dbReference type="AlphaFoldDB" id="A0A642UNE9"/>
<evidence type="ECO:0000256" key="12">
    <source>
        <dbReference type="SAM" id="SignalP"/>
    </source>
</evidence>
<dbReference type="InterPro" id="IPR026895">
    <property type="entry name" value="EMC1"/>
</dbReference>
<dbReference type="SUPFAM" id="SSF50998">
    <property type="entry name" value="Quinoprotein alcohol dehydrogenase-like"/>
    <property type="match status" value="1"/>
</dbReference>
<evidence type="ECO:0000256" key="4">
    <source>
        <dbReference type="ARBA" id="ARBA00020824"/>
    </source>
</evidence>
<feature type="domain" description="ER membrane protein complex subunit 1 C-terminal" evidence="13">
    <location>
        <begin position="625"/>
        <end position="842"/>
    </location>
</feature>
<evidence type="ECO:0000256" key="3">
    <source>
        <dbReference type="ARBA" id="ARBA00011276"/>
    </source>
</evidence>
<dbReference type="EMBL" id="SWFT01000090">
    <property type="protein sequence ID" value="KAA8902313.1"/>
    <property type="molecule type" value="Genomic_DNA"/>
</dbReference>
<comment type="similarity">
    <text evidence="2">Belongs to the EMC1 family.</text>
</comment>
<keyword evidence="9 11" id="KW-0472">Membrane</keyword>
<evidence type="ECO:0000259" key="13">
    <source>
        <dbReference type="Pfam" id="PF07774"/>
    </source>
</evidence>
<keyword evidence="8 11" id="KW-1133">Transmembrane helix</keyword>
<accession>A0A642UNE9</accession>
<comment type="subcellular location">
    <subcellularLocation>
        <location evidence="1">Endoplasmic reticulum membrane</location>
        <topology evidence="1">Single-pass type I membrane protein</topology>
    </subcellularLocation>
</comment>
<dbReference type="GO" id="GO:0034975">
    <property type="term" value="P:protein folding in endoplasmic reticulum"/>
    <property type="evidence" value="ECO:0007669"/>
    <property type="project" value="TreeGrafter"/>
</dbReference>
<evidence type="ECO:0000256" key="8">
    <source>
        <dbReference type="ARBA" id="ARBA00022989"/>
    </source>
</evidence>
<keyword evidence="10" id="KW-0325">Glycoprotein</keyword>
<protein>
    <recommendedName>
        <fullName evidence="4">ER membrane protein complex subunit 1</fullName>
    </recommendedName>
</protein>
<keyword evidence="6 12" id="KW-0732">Signal</keyword>
<dbReference type="InterPro" id="IPR011044">
    <property type="entry name" value="Quino_amine_DH_bsu"/>
</dbReference>
<dbReference type="Pfam" id="PF07774">
    <property type="entry name" value="EMC1_C"/>
    <property type="match status" value="1"/>
</dbReference>
<evidence type="ECO:0000313" key="15">
    <source>
        <dbReference type="Proteomes" id="UP000449547"/>
    </source>
</evidence>
<evidence type="ECO:0000256" key="1">
    <source>
        <dbReference type="ARBA" id="ARBA00004115"/>
    </source>
</evidence>
<evidence type="ECO:0000313" key="14">
    <source>
        <dbReference type="EMBL" id="KAA8902313.1"/>
    </source>
</evidence>
<proteinExistence type="inferred from homology"/>
<dbReference type="SUPFAM" id="SSF50969">
    <property type="entry name" value="YVTN repeat-like/Quinoprotein amine dehydrogenase"/>
    <property type="match status" value="1"/>
</dbReference>
<keyword evidence="5 11" id="KW-0812">Transmembrane</keyword>
<evidence type="ECO:0000256" key="7">
    <source>
        <dbReference type="ARBA" id="ARBA00022824"/>
    </source>
</evidence>
<keyword evidence="15" id="KW-1185">Reference proteome</keyword>
<dbReference type="PANTHER" id="PTHR21573:SF0">
    <property type="entry name" value="ER MEMBRANE PROTEIN COMPLEX SUBUNIT 1"/>
    <property type="match status" value="1"/>
</dbReference>
<evidence type="ECO:0000256" key="2">
    <source>
        <dbReference type="ARBA" id="ARBA00007904"/>
    </source>
</evidence>
<feature type="signal peptide" evidence="12">
    <location>
        <begin position="1"/>
        <end position="15"/>
    </location>
</feature>
<dbReference type="GO" id="GO:0072546">
    <property type="term" value="C:EMC complex"/>
    <property type="evidence" value="ECO:0007669"/>
    <property type="project" value="InterPro"/>
</dbReference>
<organism evidence="14 15">
    <name type="scientific">Diutina rugosa</name>
    <name type="common">Yeast</name>
    <name type="synonym">Candida rugosa</name>
    <dbReference type="NCBI Taxonomy" id="5481"/>
    <lineage>
        <taxon>Eukaryota</taxon>
        <taxon>Fungi</taxon>
        <taxon>Dikarya</taxon>
        <taxon>Ascomycota</taxon>
        <taxon>Saccharomycotina</taxon>
        <taxon>Pichiomycetes</taxon>
        <taxon>Debaryomycetaceae</taxon>
        <taxon>Diutina</taxon>
    </lineage>
</organism>
<keyword evidence="7" id="KW-0256">Endoplasmic reticulum</keyword>
<evidence type="ECO:0000256" key="5">
    <source>
        <dbReference type="ARBA" id="ARBA00022692"/>
    </source>
</evidence>
<evidence type="ECO:0000256" key="6">
    <source>
        <dbReference type="ARBA" id="ARBA00022729"/>
    </source>
</evidence>
<comment type="subunit">
    <text evidence="3">Component of the ER membrane protein complex (EMC).</text>
</comment>
<dbReference type="InterPro" id="IPR011047">
    <property type="entry name" value="Quinoprotein_ADH-like_sf"/>
</dbReference>
<name>A0A642UNE9_DIURU</name>
<dbReference type="InterPro" id="IPR011678">
    <property type="entry name" value="EMC1_C"/>
</dbReference>
<dbReference type="OrthoDB" id="28092at2759"/>
<dbReference type="GeneID" id="54781418"/>
<comment type="caution">
    <text evidence="14">The sequence shown here is derived from an EMBL/GenBank/DDBJ whole genome shotgun (WGS) entry which is preliminary data.</text>
</comment>
<reference evidence="14 15" key="1">
    <citation type="submission" date="2019-07" db="EMBL/GenBank/DDBJ databases">
        <title>Genome assembly of two rare yeast pathogens: Diutina rugosa and Trichomonascus ciferrii.</title>
        <authorList>
            <person name="Mixao V."/>
            <person name="Saus E."/>
            <person name="Hansen A."/>
            <person name="Lass-Flor C."/>
            <person name="Gabaldon T."/>
        </authorList>
    </citation>
    <scope>NUCLEOTIDE SEQUENCE [LARGE SCALE GENOMIC DNA]</scope>
    <source>
        <strain evidence="14 15">CBS 613</strain>
    </source>
</reference>
<evidence type="ECO:0000256" key="9">
    <source>
        <dbReference type="ARBA" id="ARBA00023136"/>
    </source>
</evidence>
<evidence type="ECO:0000256" key="10">
    <source>
        <dbReference type="ARBA" id="ARBA00023180"/>
    </source>
</evidence>
<dbReference type="VEuPathDB" id="FungiDB:DIURU_002767"/>
<feature type="transmembrane region" description="Helical" evidence="11">
    <location>
        <begin position="815"/>
        <end position="833"/>
    </location>
</feature>
<dbReference type="RefSeq" id="XP_034012298.1">
    <property type="nucleotide sequence ID" value="XM_034155454.1"/>
</dbReference>